<keyword evidence="2" id="KW-1133">Transmembrane helix</keyword>
<dbReference type="InterPro" id="IPR036116">
    <property type="entry name" value="FN3_sf"/>
</dbReference>
<keyword evidence="2" id="KW-0812">Transmembrane</keyword>
<dbReference type="AlphaFoldDB" id="A0A401P4J9"/>
<evidence type="ECO:0000256" key="1">
    <source>
        <dbReference type="SAM" id="MobiDB-lite"/>
    </source>
</evidence>
<comment type="caution">
    <text evidence="4">The sequence shown here is derived from an EMBL/GenBank/DDBJ whole genome shotgun (WGS) entry which is preliminary data.</text>
</comment>
<feature type="compositionally biased region" description="Polar residues" evidence="1">
    <location>
        <begin position="104"/>
        <end position="119"/>
    </location>
</feature>
<feature type="transmembrane region" description="Helical" evidence="2">
    <location>
        <begin position="203"/>
        <end position="230"/>
    </location>
</feature>
<evidence type="ECO:0000313" key="4">
    <source>
        <dbReference type="EMBL" id="GCB68016.1"/>
    </source>
</evidence>
<name>A0A401P4J9_SCYTO</name>
<dbReference type="Proteomes" id="UP000288216">
    <property type="component" value="Unassembled WGS sequence"/>
</dbReference>
<dbReference type="OMA" id="QICADNW"/>
<dbReference type="EMBL" id="BFAA01004432">
    <property type="protein sequence ID" value="GCB68016.1"/>
    <property type="molecule type" value="Genomic_DNA"/>
</dbReference>
<evidence type="ECO:0000256" key="2">
    <source>
        <dbReference type="SAM" id="Phobius"/>
    </source>
</evidence>
<keyword evidence="2" id="KW-0472">Membrane</keyword>
<organism evidence="4 5">
    <name type="scientific">Scyliorhinus torazame</name>
    <name type="common">Cloudy catshark</name>
    <name type="synonym">Catulus torazame</name>
    <dbReference type="NCBI Taxonomy" id="75743"/>
    <lineage>
        <taxon>Eukaryota</taxon>
        <taxon>Metazoa</taxon>
        <taxon>Chordata</taxon>
        <taxon>Craniata</taxon>
        <taxon>Vertebrata</taxon>
        <taxon>Chondrichthyes</taxon>
        <taxon>Elasmobranchii</taxon>
        <taxon>Galeomorphii</taxon>
        <taxon>Galeoidea</taxon>
        <taxon>Carcharhiniformes</taxon>
        <taxon>Scyliorhinidae</taxon>
        <taxon>Scyliorhinus</taxon>
    </lineage>
</organism>
<gene>
    <name evidence="4" type="ORF">scyTo_0010339</name>
</gene>
<dbReference type="Pfam" id="PF09294">
    <property type="entry name" value="Interfer-bind"/>
    <property type="match status" value="1"/>
</dbReference>
<feature type="compositionally biased region" description="Polar residues" evidence="1">
    <location>
        <begin position="190"/>
        <end position="200"/>
    </location>
</feature>
<keyword evidence="5" id="KW-1185">Reference proteome</keyword>
<feature type="domain" description="Interferon/interleukin receptor" evidence="3">
    <location>
        <begin position="6"/>
        <end position="102"/>
    </location>
</feature>
<feature type="region of interest" description="Disordered" evidence="1">
    <location>
        <begin position="101"/>
        <end position="120"/>
    </location>
</feature>
<sequence>MSLTATLGPPTVHLTADENKLIVELNYTVPHSTTNKTKRILKYLSYNIYYWNPETPEAITEFCREKYPYKKITVPVGVTCVSAEVRIDILKLKGKRSQKRCLPIQSSNQADSRKSTTPRNIIALNEEQNCPWKEEDKESDVYPEPDYQDYGDQYYEYFDEKEGEDYLSTMYPVKDENLENSRDEVESEAVSKSQQANTDPSRALAVAISGGICAIIGVGLIATLLVCYFVKKKQAVPKFLVHRFMGGKPYTNVNMQTEESNISVVTASEKVSNICEVDQSDQTPVEMMKDSSDIVVADPVTVDPDDSKPVNADLNDSYAPKIDVSETEQKSVGENNIEESSDLEKTHDLCKIDSDIVKQICADNWGYDKPQVPLVL</sequence>
<dbReference type="InterPro" id="IPR015373">
    <property type="entry name" value="Interferon/interleukin_rcp_dom"/>
</dbReference>
<dbReference type="SUPFAM" id="SSF49265">
    <property type="entry name" value="Fibronectin type III"/>
    <property type="match status" value="1"/>
</dbReference>
<reference evidence="4 5" key="1">
    <citation type="journal article" date="2018" name="Nat. Ecol. Evol.">
        <title>Shark genomes provide insights into elasmobranch evolution and the origin of vertebrates.</title>
        <authorList>
            <person name="Hara Y"/>
            <person name="Yamaguchi K"/>
            <person name="Onimaru K"/>
            <person name="Kadota M"/>
            <person name="Koyanagi M"/>
            <person name="Keeley SD"/>
            <person name="Tatsumi K"/>
            <person name="Tanaka K"/>
            <person name="Motone F"/>
            <person name="Kageyama Y"/>
            <person name="Nozu R"/>
            <person name="Adachi N"/>
            <person name="Nishimura O"/>
            <person name="Nakagawa R"/>
            <person name="Tanegashima C"/>
            <person name="Kiyatake I"/>
            <person name="Matsumoto R"/>
            <person name="Murakumo K"/>
            <person name="Nishida K"/>
            <person name="Terakita A"/>
            <person name="Kuratani S"/>
            <person name="Sato K"/>
            <person name="Hyodo S Kuraku.S."/>
        </authorList>
    </citation>
    <scope>NUCLEOTIDE SEQUENCE [LARGE SCALE GENOMIC DNA]</scope>
</reference>
<accession>A0A401P4J9</accession>
<dbReference type="STRING" id="75743.A0A401P4J9"/>
<dbReference type="Gene3D" id="2.60.40.10">
    <property type="entry name" value="Immunoglobulins"/>
    <property type="match status" value="1"/>
</dbReference>
<dbReference type="InterPro" id="IPR013783">
    <property type="entry name" value="Ig-like_fold"/>
</dbReference>
<proteinExistence type="predicted"/>
<evidence type="ECO:0000259" key="3">
    <source>
        <dbReference type="Pfam" id="PF09294"/>
    </source>
</evidence>
<protein>
    <recommendedName>
        <fullName evidence="3">Interferon/interleukin receptor domain-containing protein</fullName>
    </recommendedName>
</protein>
<dbReference type="OrthoDB" id="9946382at2759"/>
<evidence type="ECO:0000313" key="5">
    <source>
        <dbReference type="Proteomes" id="UP000288216"/>
    </source>
</evidence>
<feature type="region of interest" description="Disordered" evidence="1">
    <location>
        <begin position="179"/>
        <end position="200"/>
    </location>
</feature>